<evidence type="ECO:0000256" key="3">
    <source>
        <dbReference type="ARBA" id="ARBA00022490"/>
    </source>
</evidence>
<dbReference type="InterPro" id="IPR036621">
    <property type="entry name" value="Anticodon-bd_dom_sf"/>
</dbReference>
<keyword evidence="4 12" id="KW-0436">Ligase</keyword>
<dbReference type="SUPFAM" id="SSF52954">
    <property type="entry name" value="Class II aaRS ABD-related"/>
    <property type="match status" value="1"/>
</dbReference>
<dbReference type="CDD" id="cd04334">
    <property type="entry name" value="ProRS-INS"/>
    <property type="match status" value="1"/>
</dbReference>
<evidence type="ECO:0000256" key="5">
    <source>
        <dbReference type="ARBA" id="ARBA00022741"/>
    </source>
</evidence>
<dbReference type="EMBL" id="CP002606">
    <property type="protein sequence ID" value="AEA33409.1"/>
    <property type="molecule type" value="Genomic_DNA"/>
</dbReference>
<comment type="subunit">
    <text evidence="2 12">Homodimer.</text>
</comment>
<dbReference type="GO" id="GO:0005524">
    <property type="term" value="F:ATP binding"/>
    <property type="evidence" value="ECO:0007669"/>
    <property type="project" value="UniProtKB-UniRule"/>
</dbReference>
<dbReference type="InterPro" id="IPR004500">
    <property type="entry name" value="Pro-tRNA-synth_IIa_bac-type"/>
</dbReference>
<keyword evidence="3 12" id="KW-0963">Cytoplasm</keyword>
<dbReference type="GO" id="GO:0006433">
    <property type="term" value="P:prolyl-tRNA aminoacylation"/>
    <property type="evidence" value="ECO:0007669"/>
    <property type="project" value="UniProtKB-UniRule"/>
</dbReference>
<sequence length="578" mass="66092">MRYSESFIYTLKEDQKEAAIVSHNLLLRGGFILKLASGIYNYLPLGLRVIRKVSDIVREEMNKAGAQEILMAAIQPAELWKESGRWNDYGKELLRIKDRGDRDFVFGPTHEEVVTDIVRRFVKSYKQMPLNLYQIQTKFRDELRPRFGLMRGREFIMKDAYSFDKDEAGMDVSYEKMNIAYHNIFRRCGLAFRSVEADTGSIGGKDSEEFMVLSQTGEDEIVICDSCEYASNVERATSIVEDEPAQEIELKEVATPGKQTIKDVCEFLGSDPKFSAKALVYKNEKDEVFCFFVEGDDELNLIKAMRATGSVELEMVSDDELKKLGLEKGYIGPVNFPNKDVKVLCDERIKHRNNLVVGANEPNYHLMGAKFGRDFECDTADLRVVKEGELCPRCKKGTLKKIRGIEVGHIFKLGQKYSKAMNATFLDENGRSVPYYMGCYGIGIGRTAQAAIEQNHDEYGIIWPISIAPFEIEIVSLDTRNKELVEFCDILYEQMKKEGFDVLYDDRDERAGIKLNDMDLIGIPIRVIVGKKAFEKGEVEVSLRRDRQKQSVEKDEVLEKVKELRDMLYSEIEEGRDG</sequence>
<dbReference type="Pfam" id="PF00587">
    <property type="entry name" value="tRNA-synt_2b"/>
    <property type="match status" value="1"/>
</dbReference>
<name>F2LU10_HIPMA</name>
<keyword evidence="6 12" id="KW-0067">ATP-binding</keyword>
<dbReference type="InterPro" id="IPR006195">
    <property type="entry name" value="aa-tRNA-synth_II"/>
</dbReference>
<dbReference type="InParanoid" id="F2LU10"/>
<dbReference type="CDD" id="cd00779">
    <property type="entry name" value="ProRS_core_prok"/>
    <property type="match status" value="1"/>
</dbReference>
<dbReference type="GO" id="GO:0002161">
    <property type="term" value="F:aminoacyl-tRNA deacylase activity"/>
    <property type="evidence" value="ECO:0007669"/>
    <property type="project" value="InterPro"/>
</dbReference>
<evidence type="ECO:0000256" key="6">
    <source>
        <dbReference type="ARBA" id="ARBA00022840"/>
    </source>
</evidence>
<dbReference type="Pfam" id="PF04073">
    <property type="entry name" value="tRNA_edit"/>
    <property type="match status" value="1"/>
</dbReference>
<comment type="subcellular location">
    <subcellularLocation>
        <location evidence="1 12">Cytoplasm</location>
    </subcellularLocation>
</comment>
<dbReference type="FunFam" id="3.30.930.10:FF:000066">
    <property type="entry name" value="Proline--tRNA ligase"/>
    <property type="match status" value="1"/>
</dbReference>
<dbReference type="AlphaFoldDB" id="F2LU10"/>
<dbReference type="Proteomes" id="UP000008139">
    <property type="component" value="Chromosome"/>
</dbReference>
<keyword evidence="15" id="KW-1185">Reference proteome</keyword>
<dbReference type="InterPro" id="IPR007214">
    <property type="entry name" value="YbaK/aa-tRNA-synth-assoc-dom"/>
</dbReference>
<proteinExistence type="inferred from homology"/>
<evidence type="ECO:0000256" key="10">
    <source>
        <dbReference type="ARBA" id="ARBA00053664"/>
    </source>
</evidence>
<dbReference type="FunFam" id="3.30.930.10:FF:000065">
    <property type="entry name" value="Proline--tRNA ligase"/>
    <property type="match status" value="1"/>
</dbReference>
<dbReference type="PROSITE" id="PS50862">
    <property type="entry name" value="AA_TRNA_LIGASE_II"/>
    <property type="match status" value="1"/>
</dbReference>
<dbReference type="SUPFAM" id="SSF55681">
    <property type="entry name" value="Class II aaRS and biotin synthetases"/>
    <property type="match status" value="1"/>
</dbReference>
<keyword evidence="7 12" id="KW-0648">Protein biosynthesis</keyword>
<feature type="domain" description="Aminoacyl-transfer RNA synthetases class-II family profile" evidence="13">
    <location>
        <begin position="38"/>
        <end position="464"/>
    </location>
</feature>
<comment type="function">
    <text evidence="10 12">Catalyzes the attachment of proline to tRNA(Pro) in a two-step reaction: proline is first activated by ATP to form Pro-AMP and then transferred to the acceptor end of tRNA(Pro). As ProRS can inadvertently accommodate and process non-cognate amino acids such as alanine and cysteine, to avoid such errors it has two additional distinct editing activities against alanine. One activity is designated as 'pretransfer' editing and involves the tRNA(Pro)-independent hydrolysis of activated Ala-AMP. The other activity is designated 'posttransfer' editing and involves deacylation of mischarged Ala-tRNA(Pro). The misacylated Cys-tRNA(Pro) is not edited by ProRS.</text>
</comment>
<dbReference type="InterPro" id="IPR002316">
    <property type="entry name" value="Pro-tRNA-ligase_IIa"/>
</dbReference>
<evidence type="ECO:0000259" key="13">
    <source>
        <dbReference type="PROSITE" id="PS50862"/>
    </source>
</evidence>
<dbReference type="eggNOG" id="COG0442">
    <property type="taxonomic scope" value="Bacteria"/>
</dbReference>
<dbReference type="PANTHER" id="PTHR42753">
    <property type="entry name" value="MITOCHONDRIAL RIBOSOME PROTEIN L39/PROLYL-TRNA LIGASE FAMILY MEMBER"/>
    <property type="match status" value="1"/>
</dbReference>
<organism evidence="14 15">
    <name type="scientific">Hippea maritima (strain ATCC 700847 / DSM 10411 / MH2)</name>
    <dbReference type="NCBI Taxonomy" id="760142"/>
    <lineage>
        <taxon>Bacteria</taxon>
        <taxon>Pseudomonadati</taxon>
        <taxon>Campylobacterota</taxon>
        <taxon>Desulfurellia</taxon>
        <taxon>Desulfurellales</taxon>
        <taxon>Hippeaceae</taxon>
        <taxon>Hippea</taxon>
    </lineage>
</organism>
<accession>F2LU10</accession>
<dbReference type="NCBIfam" id="TIGR00409">
    <property type="entry name" value="proS_fam_II"/>
    <property type="match status" value="1"/>
</dbReference>
<comment type="domain">
    <text evidence="12">Consists of three domains: the N-terminal catalytic domain, the editing domain and the C-terminal anticodon-binding domain.</text>
</comment>
<dbReference type="InterPro" id="IPR036754">
    <property type="entry name" value="YbaK/aa-tRNA-synt-asso_dom_sf"/>
</dbReference>
<evidence type="ECO:0000256" key="7">
    <source>
        <dbReference type="ARBA" id="ARBA00022917"/>
    </source>
</evidence>
<dbReference type="KEGG" id="hmr:Hipma_0437"/>
<dbReference type="HOGENOM" id="CLU_016739_0_0_7"/>
<dbReference type="InterPro" id="IPR044140">
    <property type="entry name" value="ProRS_anticodon_short"/>
</dbReference>
<dbReference type="Pfam" id="PF03129">
    <property type="entry name" value="HGTP_anticodon"/>
    <property type="match status" value="1"/>
</dbReference>
<dbReference type="InterPro" id="IPR033730">
    <property type="entry name" value="ProRS_core_prok"/>
</dbReference>
<dbReference type="InterPro" id="IPR050062">
    <property type="entry name" value="Pro-tRNA_synthetase"/>
</dbReference>
<evidence type="ECO:0000256" key="1">
    <source>
        <dbReference type="ARBA" id="ARBA00004496"/>
    </source>
</evidence>
<keyword evidence="5 12" id="KW-0547">Nucleotide-binding</keyword>
<dbReference type="InterPro" id="IPR045864">
    <property type="entry name" value="aa-tRNA-synth_II/BPL/LPL"/>
</dbReference>
<dbReference type="HAMAP" id="MF_01569">
    <property type="entry name" value="Pro_tRNA_synth_type1"/>
    <property type="match status" value="1"/>
</dbReference>
<protein>
    <recommendedName>
        <fullName evidence="12">Proline--tRNA ligase</fullName>
        <ecNumber evidence="12">6.1.1.15</ecNumber>
    </recommendedName>
    <alternativeName>
        <fullName evidence="12">Prolyl-tRNA synthetase</fullName>
        <shortName evidence="12">ProRS</shortName>
    </alternativeName>
</protein>
<dbReference type="InterPro" id="IPR002314">
    <property type="entry name" value="aa-tRNA-synt_IIb"/>
</dbReference>
<reference evidence="15" key="2">
    <citation type="submission" date="2011-03" db="EMBL/GenBank/DDBJ databases">
        <title>The complete genome of Hippea maritima DSM 10411.</title>
        <authorList>
            <consortium name="US DOE Joint Genome Institute (JGI-PGF)"/>
            <person name="Lucas S."/>
            <person name="Copeland A."/>
            <person name="Lapidus A."/>
            <person name="Bruce D."/>
            <person name="Goodwin L."/>
            <person name="Pitluck S."/>
            <person name="Peters L."/>
            <person name="Kyrpides N."/>
            <person name="Mavromatis K."/>
            <person name="Pagani I."/>
            <person name="Ivanova N."/>
            <person name="Mikhailova N."/>
            <person name="Lu M."/>
            <person name="Detter J.C."/>
            <person name="Tapia R."/>
            <person name="Han C."/>
            <person name="Land M."/>
            <person name="Hauser L."/>
            <person name="Markowitz V."/>
            <person name="Cheng J.-F."/>
            <person name="Hugenholtz P."/>
            <person name="Woyke T."/>
            <person name="Wu D."/>
            <person name="Spring S."/>
            <person name="Schroeder M."/>
            <person name="Brambilla E."/>
            <person name="Klenk H.-P."/>
            <person name="Eisen J.A."/>
        </authorList>
    </citation>
    <scope>NUCLEOTIDE SEQUENCE [LARGE SCALE GENOMIC DNA]</scope>
    <source>
        <strain evidence="15">ATCC 700847 / DSM 10411 / MH2</strain>
    </source>
</reference>
<dbReference type="Gene3D" id="3.40.50.800">
    <property type="entry name" value="Anticodon-binding domain"/>
    <property type="match status" value="1"/>
</dbReference>
<dbReference type="EC" id="6.1.1.15" evidence="12"/>
<dbReference type="STRING" id="760142.Hipma_0437"/>
<evidence type="ECO:0000256" key="2">
    <source>
        <dbReference type="ARBA" id="ARBA00011738"/>
    </source>
</evidence>
<comment type="catalytic activity">
    <reaction evidence="9 12">
        <text>tRNA(Pro) + L-proline + ATP = L-prolyl-tRNA(Pro) + AMP + diphosphate</text>
        <dbReference type="Rhea" id="RHEA:14305"/>
        <dbReference type="Rhea" id="RHEA-COMP:9700"/>
        <dbReference type="Rhea" id="RHEA-COMP:9702"/>
        <dbReference type="ChEBI" id="CHEBI:30616"/>
        <dbReference type="ChEBI" id="CHEBI:33019"/>
        <dbReference type="ChEBI" id="CHEBI:60039"/>
        <dbReference type="ChEBI" id="CHEBI:78442"/>
        <dbReference type="ChEBI" id="CHEBI:78532"/>
        <dbReference type="ChEBI" id="CHEBI:456215"/>
        <dbReference type="EC" id="6.1.1.15"/>
    </reaction>
</comment>
<comment type="similarity">
    <text evidence="11 12">Belongs to the class-II aminoacyl-tRNA synthetase family. ProS type 1 subfamily.</text>
</comment>
<dbReference type="Gene3D" id="3.30.930.10">
    <property type="entry name" value="Bira Bifunctional Protein, Domain 2"/>
    <property type="match status" value="2"/>
</dbReference>
<dbReference type="PRINTS" id="PR01046">
    <property type="entry name" value="TRNASYNTHPRO"/>
</dbReference>
<evidence type="ECO:0000313" key="14">
    <source>
        <dbReference type="EMBL" id="AEA33409.1"/>
    </source>
</evidence>
<dbReference type="OrthoDB" id="9809052at2"/>
<dbReference type="FunCoup" id="F2LU10">
    <property type="interactions" value="426"/>
</dbReference>
<gene>
    <name evidence="12" type="primary">proS</name>
    <name evidence="14" type="ordered locus">Hipma_0437</name>
</gene>
<dbReference type="InterPro" id="IPR004154">
    <property type="entry name" value="Anticodon-bd"/>
</dbReference>
<dbReference type="InterPro" id="IPR023717">
    <property type="entry name" value="Pro-tRNA-Synthase_IIa_type1"/>
</dbReference>
<dbReference type="GO" id="GO:0004827">
    <property type="term" value="F:proline-tRNA ligase activity"/>
    <property type="evidence" value="ECO:0007669"/>
    <property type="project" value="UniProtKB-UniRule"/>
</dbReference>
<dbReference type="PANTHER" id="PTHR42753:SF2">
    <property type="entry name" value="PROLINE--TRNA LIGASE"/>
    <property type="match status" value="1"/>
</dbReference>
<dbReference type="GO" id="GO:0005829">
    <property type="term" value="C:cytosol"/>
    <property type="evidence" value="ECO:0007669"/>
    <property type="project" value="TreeGrafter"/>
</dbReference>
<evidence type="ECO:0000256" key="12">
    <source>
        <dbReference type="HAMAP-Rule" id="MF_01569"/>
    </source>
</evidence>
<evidence type="ECO:0000256" key="9">
    <source>
        <dbReference type="ARBA" id="ARBA00047671"/>
    </source>
</evidence>
<evidence type="ECO:0000256" key="11">
    <source>
        <dbReference type="ARBA" id="ARBA00060755"/>
    </source>
</evidence>
<evidence type="ECO:0000256" key="4">
    <source>
        <dbReference type="ARBA" id="ARBA00022598"/>
    </source>
</evidence>
<evidence type="ECO:0000256" key="8">
    <source>
        <dbReference type="ARBA" id="ARBA00023146"/>
    </source>
</evidence>
<dbReference type="CDD" id="cd00861">
    <property type="entry name" value="ProRS_anticodon_short"/>
    <property type="match status" value="1"/>
</dbReference>
<dbReference type="NCBIfam" id="NF006625">
    <property type="entry name" value="PRK09194.1"/>
    <property type="match status" value="1"/>
</dbReference>
<evidence type="ECO:0000313" key="15">
    <source>
        <dbReference type="Proteomes" id="UP000008139"/>
    </source>
</evidence>
<keyword evidence="8 12" id="KW-0030">Aminoacyl-tRNA synthetase</keyword>
<reference evidence="14 15" key="1">
    <citation type="journal article" date="2011" name="Stand. Genomic Sci.">
        <title>Complete genome sequence of the thermophilic sulfur-reducer Hippea maritima type strain (MH(2)).</title>
        <authorList>
            <person name="Huntemann M."/>
            <person name="Lu M."/>
            <person name="Nolan M."/>
            <person name="Lapidus A."/>
            <person name="Lucas S."/>
            <person name="Hammon N."/>
            <person name="Deshpande S."/>
            <person name="Cheng J.F."/>
            <person name="Tapia R."/>
            <person name="Han C."/>
            <person name="Goodwin L."/>
            <person name="Pitluck S."/>
            <person name="Liolios K."/>
            <person name="Pagani I."/>
            <person name="Ivanova N."/>
            <person name="Ovchinikova G."/>
            <person name="Pati A."/>
            <person name="Chen A."/>
            <person name="Palaniappan K."/>
            <person name="Land M."/>
            <person name="Hauser L."/>
            <person name="Jeffries C.D."/>
            <person name="Detter J.C."/>
            <person name="Brambilla E.M."/>
            <person name="Rohde M."/>
            <person name="Spring S."/>
            <person name="Goker M."/>
            <person name="Woyke T."/>
            <person name="Bristow J."/>
            <person name="Eisen J.A."/>
            <person name="Markowitz V."/>
            <person name="Hugenholtz P."/>
            <person name="Kyrpides N.C."/>
            <person name="Klenk H.P."/>
            <person name="Mavromatis K."/>
        </authorList>
    </citation>
    <scope>NUCLEOTIDE SEQUENCE [LARGE SCALE GENOMIC DNA]</scope>
    <source>
        <strain evidence="15">ATCC 700847 / DSM 10411 / MH2</strain>
    </source>
</reference>
<dbReference type="RefSeq" id="WP_013681450.1">
    <property type="nucleotide sequence ID" value="NC_015318.1"/>
</dbReference>
<dbReference type="SUPFAM" id="SSF55826">
    <property type="entry name" value="YbaK/ProRS associated domain"/>
    <property type="match status" value="1"/>
</dbReference>